<evidence type="ECO:0000256" key="1">
    <source>
        <dbReference type="SAM" id="MobiDB-lite"/>
    </source>
</evidence>
<reference evidence="4" key="1">
    <citation type="submission" date="2016-04" db="EMBL/GenBank/DDBJ databases">
        <authorList>
            <person name="Nguyen H.D."/>
            <person name="Kesanakurti P."/>
            <person name="Cullis J."/>
            <person name="Levesque C.A."/>
            <person name="Hambleton S."/>
        </authorList>
    </citation>
    <scope>NUCLEOTIDE SEQUENCE</scope>
    <source>
        <strain evidence="4">DAOMC 238032</strain>
    </source>
</reference>
<feature type="signal peptide" evidence="2">
    <location>
        <begin position="1"/>
        <end position="20"/>
    </location>
</feature>
<reference evidence="4" key="2">
    <citation type="journal article" date="2019" name="IMA Fungus">
        <title>Genome sequencing and comparison of five Tilletia species to identify candidate genes for the detection of regulated species infecting wheat.</title>
        <authorList>
            <person name="Nguyen H.D.T."/>
            <person name="Sultana T."/>
            <person name="Kesanakurti P."/>
            <person name="Hambleton S."/>
        </authorList>
    </citation>
    <scope>NUCLEOTIDE SEQUENCE</scope>
    <source>
        <strain evidence="4">DAOMC 238032</strain>
    </source>
</reference>
<feature type="compositionally biased region" description="Low complexity" evidence="1">
    <location>
        <begin position="140"/>
        <end position="162"/>
    </location>
</feature>
<evidence type="ECO:0000313" key="3">
    <source>
        <dbReference type="EMBL" id="CAD6961219.1"/>
    </source>
</evidence>
<dbReference type="EMBL" id="LWDD02000397">
    <property type="protein sequence ID" value="KAE8261219.1"/>
    <property type="molecule type" value="Genomic_DNA"/>
</dbReference>
<protein>
    <submittedName>
        <fullName evidence="4">Uncharacterized protein</fullName>
    </submittedName>
</protein>
<evidence type="ECO:0000313" key="6">
    <source>
        <dbReference type="Proteomes" id="UP000836402"/>
    </source>
</evidence>
<keyword evidence="2" id="KW-0732">Signal</keyword>
<name>A0A177UGN9_9BASI</name>
<keyword evidence="6" id="KW-1185">Reference proteome</keyword>
<evidence type="ECO:0000256" key="2">
    <source>
        <dbReference type="SAM" id="SignalP"/>
    </source>
</evidence>
<reference evidence="3" key="3">
    <citation type="submission" date="2020-10" db="EMBL/GenBank/DDBJ databases">
        <authorList>
            <person name="Sedaghatjoo S."/>
        </authorList>
    </citation>
    <scope>NUCLEOTIDE SEQUENCE</scope>
    <source>
        <strain evidence="3">AZH3</strain>
    </source>
</reference>
<accession>A0A177UGN9</accession>
<feature type="region of interest" description="Disordered" evidence="1">
    <location>
        <begin position="135"/>
        <end position="162"/>
    </location>
</feature>
<dbReference type="AlphaFoldDB" id="A0A177UGN9"/>
<proteinExistence type="predicted"/>
<dbReference type="Proteomes" id="UP000836402">
    <property type="component" value="Unassembled WGS sequence"/>
</dbReference>
<dbReference type="EMBL" id="CAJHJG010006961">
    <property type="protein sequence ID" value="CAD6961219.1"/>
    <property type="molecule type" value="Genomic_DNA"/>
</dbReference>
<comment type="caution">
    <text evidence="4">The sequence shown here is derived from an EMBL/GenBank/DDBJ whole genome shotgun (WGS) entry which is preliminary data.</text>
</comment>
<sequence>MKFAAPAALILGASMASAAATPVKAPKDTCTIFQKAGLLNLDLLGCSKIDISILDLFFSPVTKPSTCQALQKGGLINLDILGCSEIDLSIFSFGVKKIAPVECSAESSCKVLQEGLINVNGLGCFDFGANIGKRAQSPHTSTTKTTTKATTTKATTTKATPSATPSGACNKQTCSILQKGGLINLNILGCSTIDVNVL</sequence>
<gene>
    <name evidence="4" type="ORF">A4X03_0g3445</name>
    <name evidence="3" type="ORF">JKIAZH3_G4547</name>
</gene>
<dbReference type="Proteomes" id="UP000077671">
    <property type="component" value="Unassembled WGS sequence"/>
</dbReference>
<evidence type="ECO:0000313" key="5">
    <source>
        <dbReference type="Proteomes" id="UP000077671"/>
    </source>
</evidence>
<organism evidence="4 5">
    <name type="scientific">Tilletia caries</name>
    <name type="common">wheat bunt fungus</name>
    <dbReference type="NCBI Taxonomy" id="13290"/>
    <lineage>
        <taxon>Eukaryota</taxon>
        <taxon>Fungi</taxon>
        <taxon>Dikarya</taxon>
        <taxon>Basidiomycota</taxon>
        <taxon>Ustilaginomycotina</taxon>
        <taxon>Exobasidiomycetes</taxon>
        <taxon>Tilletiales</taxon>
        <taxon>Tilletiaceae</taxon>
        <taxon>Tilletia</taxon>
    </lineage>
</organism>
<feature type="chain" id="PRO_5044292203" evidence="2">
    <location>
        <begin position="21"/>
        <end position="198"/>
    </location>
</feature>
<evidence type="ECO:0000313" key="4">
    <source>
        <dbReference type="EMBL" id="KAE8261219.1"/>
    </source>
</evidence>